<dbReference type="SUPFAM" id="SSF52540">
    <property type="entry name" value="P-loop containing nucleoside triphosphate hydrolases"/>
    <property type="match status" value="1"/>
</dbReference>
<dbReference type="InterPro" id="IPR003593">
    <property type="entry name" value="AAA+_ATPase"/>
</dbReference>
<reference evidence="3" key="1">
    <citation type="journal article" date="2020" name="Nature">
        <title>Giant virus diversity and host interactions through global metagenomics.</title>
        <authorList>
            <person name="Schulz F."/>
            <person name="Roux S."/>
            <person name="Paez-Espino D."/>
            <person name="Jungbluth S."/>
            <person name="Walsh D.A."/>
            <person name="Denef V.J."/>
            <person name="McMahon K.D."/>
            <person name="Konstantinidis K.T."/>
            <person name="Eloe-Fadrosh E.A."/>
            <person name="Kyrpides N.C."/>
            <person name="Woyke T."/>
        </authorList>
    </citation>
    <scope>NUCLEOTIDE SEQUENCE</scope>
    <source>
        <strain evidence="3">GVMAG-M-3300014204-73</strain>
    </source>
</reference>
<dbReference type="Pfam" id="PF00004">
    <property type="entry name" value="AAA"/>
    <property type="match status" value="1"/>
</dbReference>
<dbReference type="GO" id="GO:0005524">
    <property type="term" value="F:ATP binding"/>
    <property type="evidence" value="ECO:0007669"/>
    <property type="project" value="InterPro"/>
</dbReference>
<dbReference type="EMBL" id="MN739187">
    <property type="protein sequence ID" value="QHS92700.1"/>
    <property type="molecule type" value="Genomic_DNA"/>
</dbReference>
<comment type="similarity">
    <text evidence="1">Belongs to the AAA ATPase family. BCS1 subfamily.</text>
</comment>
<feature type="domain" description="AAA+ ATPase" evidence="2">
    <location>
        <begin position="268"/>
        <end position="400"/>
    </location>
</feature>
<name>A0A6C0BKW8_9ZZZZ</name>
<dbReference type="SMART" id="SM00382">
    <property type="entry name" value="AAA"/>
    <property type="match status" value="1"/>
</dbReference>
<evidence type="ECO:0000313" key="3">
    <source>
        <dbReference type="EMBL" id="QHS92700.1"/>
    </source>
</evidence>
<accession>A0A6C0BKW8</accession>
<dbReference type="InterPro" id="IPR050747">
    <property type="entry name" value="Mitochondrial_chaperone_BCS1"/>
</dbReference>
<sequence length="458" mass="51406">MSDVPAISMVGHELVSRLNIRNSVIELVVQTLVTTIVNRLIGGLNHTTANVLEKSACQATRFLARMYQRIRSTVFASPCDQLMYTASYSEGSTYYYAIVRALINDYHATFQHPIIFTATGPSISIENLPTLAMGEHTSIIYHDTKIVIKIVEIKQQVSVPSSSTTTPNSGTIQFVTTTVMSPTMMLSTSKPRILEEFTREAHRAYVAQVNGGSQVYVYRPKYWMITRTIAPRDPSTVILQGNMMDQILEQVNFFSDNRQWYIAHGIPYKLGLMFHGPPGTGKTSMINIIATTLHRDIYYLILDSIDSDDAFITCITAVPDTALLVIEDIDRMRFIQGDKSYPSSSESSGVTMATFLNVMDGFLSKEGRIVILTANHPEEINPVIVRPGRIDYSYQLGPCDRSQISRLYQLVFDRSCPEGLLDRITPECHTPAEILGHLTQNVHTPERVFDEEFLKNNT</sequence>
<evidence type="ECO:0000256" key="1">
    <source>
        <dbReference type="ARBA" id="ARBA00007448"/>
    </source>
</evidence>
<dbReference type="Gene3D" id="3.40.50.300">
    <property type="entry name" value="P-loop containing nucleotide triphosphate hydrolases"/>
    <property type="match status" value="1"/>
</dbReference>
<evidence type="ECO:0000259" key="2">
    <source>
        <dbReference type="SMART" id="SM00382"/>
    </source>
</evidence>
<proteinExistence type="inferred from homology"/>
<dbReference type="PANTHER" id="PTHR23070">
    <property type="entry name" value="BCS1 AAA-TYPE ATPASE"/>
    <property type="match status" value="1"/>
</dbReference>
<organism evidence="3">
    <name type="scientific">viral metagenome</name>
    <dbReference type="NCBI Taxonomy" id="1070528"/>
    <lineage>
        <taxon>unclassified sequences</taxon>
        <taxon>metagenomes</taxon>
        <taxon>organismal metagenomes</taxon>
    </lineage>
</organism>
<dbReference type="GO" id="GO:0016887">
    <property type="term" value="F:ATP hydrolysis activity"/>
    <property type="evidence" value="ECO:0007669"/>
    <property type="project" value="InterPro"/>
</dbReference>
<dbReference type="InterPro" id="IPR027417">
    <property type="entry name" value="P-loop_NTPase"/>
</dbReference>
<dbReference type="InterPro" id="IPR003959">
    <property type="entry name" value="ATPase_AAA_core"/>
</dbReference>
<protein>
    <recommendedName>
        <fullName evidence="2">AAA+ ATPase domain-containing protein</fullName>
    </recommendedName>
</protein>
<dbReference type="AlphaFoldDB" id="A0A6C0BKW8"/>